<dbReference type="Proteomes" id="UP001652625">
    <property type="component" value="Chromosome 09"/>
</dbReference>
<protein>
    <submittedName>
        <fullName evidence="2">Uncharacterized protein LOC136085318</fullName>
    </submittedName>
</protein>
<name>A0ABM4CLM4_HYDVU</name>
<accession>A0ABM4CLM4</accession>
<reference evidence="2" key="1">
    <citation type="submission" date="2025-08" db="UniProtKB">
        <authorList>
            <consortium name="RefSeq"/>
        </authorList>
    </citation>
    <scope>IDENTIFICATION</scope>
</reference>
<keyword evidence="1" id="KW-1185">Reference proteome</keyword>
<proteinExistence type="predicted"/>
<organism evidence="1 2">
    <name type="scientific">Hydra vulgaris</name>
    <name type="common">Hydra</name>
    <name type="synonym">Hydra attenuata</name>
    <dbReference type="NCBI Taxonomy" id="6087"/>
    <lineage>
        <taxon>Eukaryota</taxon>
        <taxon>Metazoa</taxon>
        <taxon>Cnidaria</taxon>
        <taxon>Hydrozoa</taxon>
        <taxon>Hydroidolina</taxon>
        <taxon>Anthoathecata</taxon>
        <taxon>Aplanulata</taxon>
        <taxon>Hydridae</taxon>
        <taxon>Hydra</taxon>
    </lineage>
</organism>
<gene>
    <name evidence="2" type="primary">LOC136085318</name>
</gene>
<evidence type="ECO:0000313" key="2">
    <source>
        <dbReference type="RefSeq" id="XP_065662685.1"/>
    </source>
</evidence>
<evidence type="ECO:0000313" key="1">
    <source>
        <dbReference type="Proteomes" id="UP001652625"/>
    </source>
</evidence>
<dbReference type="GeneID" id="136085318"/>
<dbReference type="RefSeq" id="XP_065662685.1">
    <property type="nucleotide sequence ID" value="XM_065806613.1"/>
</dbReference>
<sequence length="143" mass="16215">MDLTFCTAWGSQWLMNFNSDKTQFYLASCYRKNLDIPISMNGNVLDESSALHLLGLTLNSDLFWKSCIKSAAKLVSAKVASLYQARHFLTPDTILYLYKSQIRPCLEYCYHFWGGSSNDALSLLDKVQKRFVNFVGPALAPKL</sequence>